<gene>
    <name evidence="8" type="ORF">A3G49_02510</name>
</gene>
<dbReference type="AlphaFoldDB" id="A0A1G2LNW1"/>
<dbReference type="Gene3D" id="3.40.109.10">
    <property type="entry name" value="NADH Oxidase"/>
    <property type="match status" value="1"/>
</dbReference>
<feature type="domain" description="Methyltransferase small" evidence="7">
    <location>
        <begin position="86"/>
        <end position="170"/>
    </location>
</feature>
<dbReference type="SUPFAM" id="SSF55469">
    <property type="entry name" value="FMN-dependent nitroreductase-like"/>
    <property type="match status" value="1"/>
</dbReference>
<name>A0A1G2LNW1_9BACT</name>
<evidence type="ECO:0000256" key="2">
    <source>
        <dbReference type="ARBA" id="ARBA00022603"/>
    </source>
</evidence>
<dbReference type="InterPro" id="IPR004556">
    <property type="entry name" value="HemK-like"/>
</dbReference>
<organism evidence="8 9">
    <name type="scientific">Candidatus Sungbacteria bacterium RIFCSPLOWO2_12_FULL_41_11</name>
    <dbReference type="NCBI Taxonomy" id="1802286"/>
    <lineage>
        <taxon>Bacteria</taxon>
        <taxon>Candidatus Sungiibacteriota</taxon>
    </lineage>
</organism>
<evidence type="ECO:0000256" key="4">
    <source>
        <dbReference type="ARBA" id="ARBA00022691"/>
    </source>
</evidence>
<sequence>MIRHLNLSEKTEERLQQEIKWLLDEKYDGHRTSEAEQDIERLKKGEPVDYVIGRMDFCGCTIDLSLRPLIPRTSTEYWAEKTIESIKKRGLTSPRCLDMFAGSGCVGIAILKHIPGATVDFVDIDPDALKQIEINLKLNDISPNRARIIHSDVFQNVTGMYDIIASNPPYFPLGVTGLIAKFSLAYESHHFYFAGEDGLSCIRPFLQSARKHVKEDGEIWLDYASGQKSDVERLLREYGYANFIFSDEGMKQRQVVIMSDAAFQAADPFFDFFDADRPVVDPLLPEWKEVSYKDYPRSTCITLPKPELPQDVLLETVLEKRKSERDFSDNPLPEKTISSLLYWSVGLINKNKNMVEFQLRRPYPSGGARYQVEIYAVLFNGSGLENGVYHYNTKEHALELIQRASFENIRQALHYDFAKKAAALILLSFVGGRTLKKYGNLGYKLGLLEGGHIGQNIYLVGTALGLGVLALGGMDYEVVQKELDLGEDETVFYQLAIGWPK</sequence>
<dbReference type="GO" id="GO:0003676">
    <property type="term" value="F:nucleic acid binding"/>
    <property type="evidence" value="ECO:0007669"/>
    <property type="project" value="InterPro"/>
</dbReference>
<proteinExistence type="predicted"/>
<evidence type="ECO:0000256" key="1">
    <source>
        <dbReference type="ARBA" id="ARBA00012771"/>
    </source>
</evidence>
<dbReference type="EMBL" id="MHQY01000033">
    <property type="protein sequence ID" value="OHA13214.1"/>
    <property type="molecule type" value="Genomic_DNA"/>
</dbReference>
<evidence type="ECO:0000313" key="8">
    <source>
        <dbReference type="EMBL" id="OHA13214.1"/>
    </source>
</evidence>
<dbReference type="GO" id="GO:0032259">
    <property type="term" value="P:methylation"/>
    <property type="evidence" value="ECO:0007669"/>
    <property type="project" value="UniProtKB-KW"/>
</dbReference>
<evidence type="ECO:0000256" key="3">
    <source>
        <dbReference type="ARBA" id="ARBA00022679"/>
    </source>
</evidence>
<dbReference type="InterPro" id="IPR000415">
    <property type="entry name" value="Nitroreductase-like"/>
</dbReference>
<dbReference type="InterPro" id="IPR007848">
    <property type="entry name" value="Small_mtfrase_dom"/>
</dbReference>
<comment type="catalytic activity">
    <reaction evidence="5">
        <text>L-glutaminyl-[peptide chain release factor] + S-adenosyl-L-methionine = N(5)-methyl-L-glutaminyl-[peptide chain release factor] + S-adenosyl-L-homocysteine + H(+)</text>
        <dbReference type="Rhea" id="RHEA:42896"/>
        <dbReference type="Rhea" id="RHEA-COMP:10271"/>
        <dbReference type="Rhea" id="RHEA-COMP:10272"/>
        <dbReference type="ChEBI" id="CHEBI:15378"/>
        <dbReference type="ChEBI" id="CHEBI:30011"/>
        <dbReference type="ChEBI" id="CHEBI:57856"/>
        <dbReference type="ChEBI" id="CHEBI:59789"/>
        <dbReference type="ChEBI" id="CHEBI:61891"/>
        <dbReference type="EC" id="2.1.1.297"/>
    </reaction>
</comment>
<dbReference type="PANTHER" id="PTHR18895:SF74">
    <property type="entry name" value="MTRF1L RELEASE FACTOR GLUTAMINE METHYLTRANSFERASE"/>
    <property type="match status" value="1"/>
</dbReference>
<dbReference type="InterPro" id="IPR029479">
    <property type="entry name" value="Nitroreductase"/>
</dbReference>
<dbReference type="Proteomes" id="UP000177171">
    <property type="component" value="Unassembled WGS sequence"/>
</dbReference>
<accession>A0A1G2LNW1</accession>
<dbReference type="PROSITE" id="PS00092">
    <property type="entry name" value="N6_MTASE"/>
    <property type="match status" value="1"/>
</dbReference>
<dbReference type="Gene3D" id="3.40.50.150">
    <property type="entry name" value="Vaccinia Virus protein VP39"/>
    <property type="match status" value="1"/>
</dbReference>
<dbReference type="Pfam" id="PF00881">
    <property type="entry name" value="Nitroreductase"/>
    <property type="match status" value="1"/>
</dbReference>
<dbReference type="GO" id="GO:0016491">
    <property type="term" value="F:oxidoreductase activity"/>
    <property type="evidence" value="ECO:0007669"/>
    <property type="project" value="InterPro"/>
</dbReference>
<dbReference type="InterPro" id="IPR029063">
    <property type="entry name" value="SAM-dependent_MTases_sf"/>
</dbReference>
<dbReference type="InterPro" id="IPR050320">
    <property type="entry name" value="N5-glutamine_MTase"/>
</dbReference>
<reference evidence="8 9" key="1">
    <citation type="journal article" date="2016" name="Nat. Commun.">
        <title>Thousands of microbial genomes shed light on interconnected biogeochemical processes in an aquifer system.</title>
        <authorList>
            <person name="Anantharaman K."/>
            <person name="Brown C.T."/>
            <person name="Hug L.A."/>
            <person name="Sharon I."/>
            <person name="Castelle C.J."/>
            <person name="Probst A.J."/>
            <person name="Thomas B.C."/>
            <person name="Singh A."/>
            <person name="Wilkins M.J."/>
            <person name="Karaoz U."/>
            <person name="Brodie E.L."/>
            <person name="Williams K.H."/>
            <person name="Hubbard S.S."/>
            <person name="Banfield J.F."/>
        </authorList>
    </citation>
    <scope>NUCLEOTIDE SEQUENCE [LARGE SCALE GENOMIC DNA]</scope>
</reference>
<dbReference type="GO" id="GO:0102559">
    <property type="term" value="F:peptide chain release factor N(5)-glutamine methyltransferase activity"/>
    <property type="evidence" value="ECO:0007669"/>
    <property type="project" value="UniProtKB-EC"/>
</dbReference>
<keyword evidence="2" id="KW-0489">Methyltransferase</keyword>
<feature type="domain" description="Nitroreductase" evidence="6">
    <location>
        <begin position="319"/>
        <end position="499"/>
    </location>
</feature>
<protein>
    <recommendedName>
        <fullName evidence="1">peptide chain release factor N(5)-glutamine methyltransferase</fullName>
        <ecNumber evidence="1">2.1.1.297</ecNumber>
    </recommendedName>
</protein>
<evidence type="ECO:0000256" key="5">
    <source>
        <dbReference type="ARBA" id="ARBA00048391"/>
    </source>
</evidence>
<comment type="caution">
    <text evidence="8">The sequence shown here is derived from an EMBL/GenBank/DDBJ whole genome shotgun (WGS) entry which is preliminary data.</text>
</comment>
<evidence type="ECO:0000259" key="7">
    <source>
        <dbReference type="Pfam" id="PF05175"/>
    </source>
</evidence>
<dbReference type="CDD" id="cd02142">
    <property type="entry name" value="McbC_SagB-like_oxidoreductase"/>
    <property type="match status" value="1"/>
</dbReference>
<evidence type="ECO:0000259" key="6">
    <source>
        <dbReference type="Pfam" id="PF00881"/>
    </source>
</evidence>
<dbReference type="SUPFAM" id="SSF53335">
    <property type="entry name" value="S-adenosyl-L-methionine-dependent methyltransferases"/>
    <property type="match status" value="1"/>
</dbReference>
<dbReference type="EC" id="2.1.1.297" evidence="1"/>
<dbReference type="Pfam" id="PF05175">
    <property type="entry name" value="MTS"/>
    <property type="match status" value="1"/>
</dbReference>
<dbReference type="CDD" id="cd02440">
    <property type="entry name" value="AdoMet_MTases"/>
    <property type="match status" value="1"/>
</dbReference>
<dbReference type="NCBIfam" id="TIGR00536">
    <property type="entry name" value="hemK_fam"/>
    <property type="match status" value="1"/>
</dbReference>
<evidence type="ECO:0000313" key="9">
    <source>
        <dbReference type="Proteomes" id="UP000177171"/>
    </source>
</evidence>
<dbReference type="PANTHER" id="PTHR18895">
    <property type="entry name" value="HEMK METHYLTRANSFERASE"/>
    <property type="match status" value="1"/>
</dbReference>
<dbReference type="InterPro" id="IPR020051">
    <property type="entry name" value="SagB-type_dehydrogenase"/>
</dbReference>
<dbReference type="InterPro" id="IPR002052">
    <property type="entry name" value="DNA_methylase_N6_adenine_CS"/>
</dbReference>
<dbReference type="NCBIfam" id="TIGR03605">
    <property type="entry name" value="antibiot_sagB"/>
    <property type="match status" value="1"/>
</dbReference>
<keyword evidence="4" id="KW-0949">S-adenosyl-L-methionine</keyword>
<keyword evidence="3" id="KW-0808">Transferase</keyword>